<evidence type="ECO:0000313" key="2">
    <source>
        <dbReference type="Proteomes" id="UP000821865"/>
    </source>
</evidence>
<keyword evidence="2" id="KW-1185">Reference proteome</keyword>
<accession>A0ACB8DL64</accession>
<dbReference type="EMBL" id="CM023480">
    <property type="protein sequence ID" value="KAH7971395.1"/>
    <property type="molecule type" value="Genomic_DNA"/>
</dbReference>
<comment type="caution">
    <text evidence="1">The sequence shown here is derived from an EMBL/GenBank/DDBJ whole genome shotgun (WGS) entry which is preliminary data.</text>
</comment>
<proteinExistence type="predicted"/>
<gene>
    <name evidence="1" type="ORF">HPB49_023329</name>
</gene>
<name>A0ACB8DL64_DERSI</name>
<dbReference type="Proteomes" id="UP000821865">
    <property type="component" value="Chromosome 11"/>
</dbReference>
<protein>
    <submittedName>
        <fullName evidence="1">Uncharacterized protein</fullName>
    </submittedName>
</protein>
<reference evidence="1" key="1">
    <citation type="submission" date="2020-05" db="EMBL/GenBank/DDBJ databases">
        <title>Large-scale comparative analyses of tick genomes elucidate their genetic diversity and vector capacities.</title>
        <authorList>
            <person name="Jia N."/>
            <person name="Wang J."/>
            <person name="Shi W."/>
            <person name="Du L."/>
            <person name="Sun Y."/>
            <person name="Zhan W."/>
            <person name="Jiang J."/>
            <person name="Wang Q."/>
            <person name="Zhang B."/>
            <person name="Ji P."/>
            <person name="Sakyi L.B."/>
            <person name="Cui X."/>
            <person name="Yuan T."/>
            <person name="Jiang B."/>
            <person name="Yang W."/>
            <person name="Lam T.T.-Y."/>
            <person name="Chang Q."/>
            <person name="Ding S."/>
            <person name="Wang X."/>
            <person name="Zhu J."/>
            <person name="Ruan X."/>
            <person name="Zhao L."/>
            <person name="Wei J."/>
            <person name="Que T."/>
            <person name="Du C."/>
            <person name="Cheng J."/>
            <person name="Dai P."/>
            <person name="Han X."/>
            <person name="Huang E."/>
            <person name="Gao Y."/>
            <person name="Liu J."/>
            <person name="Shao H."/>
            <person name="Ye R."/>
            <person name="Li L."/>
            <person name="Wei W."/>
            <person name="Wang X."/>
            <person name="Wang C."/>
            <person name="Yang T."/>
            <person name="Huo Q."/>
            <person name="Li W."/>
            <person name="Guo W."/>
            <person name="Chen H."/>
            <person name="Zhou L."/>
            <person name="Ni X."/>
            <person name="Tian J."/>
            <person name="Zhou Y."/>
            <person name="Sheng Y."/>
            <person name="Liu T."/>
            <person name="Pan Y."/>
            <person name="Xia L."/>
            <person name="Li J."/>
            <person name="Zhao F."/>
            <person name="Cao W."/>
        </authorList>
    </citation>
    <scope>NUCLEOTIDE SEQUENCE</scope>
    <source>
        <strain evidence="1">Dsil-2018</strain>
    </source>
</reference>
<sequence>MQEDLNKFLKPFGVKFNELREGNLDLTMTHYDPVAPCDLKAVLLCLATLWFLREHRCFSGVSLNVLVLERFRPGQFLQHITFAKWVVTVHLMGVEGIELPFTMCSLVWWYKSRRTLTSRPRPQVTCLCYQLGERQWTQLPDLQVPRAYHGCAAVQDTLFAVGRRDKRGRSEQMLREPGKSISSKGAFRAKARDETQGLIGLFPIEQRSQDHGTIPEAAVSSDELDVLVAGSEIYVYYQEICFCFRVVTEALLRVQPIATLRWFRGPRLPWPVRLGSLVSTGLGVLVHVGGLSLCPETLYVLGGLSTSIERAPLEVLAASTADSSDRSFYSACQVRGLTAGSLVLPLPDARPTQILTWSAGTYAGSRSRLGR</sequence>
<evidence type="ECO:0000313" key="1">
    <source>
        <dbReference type="EMBL" id="KAH7971395.1"/>
    </source>
</evidence>
<organism evidence="1 2">
    <name type="scientific">Dermacentor silvarum</name>
    <name type="common">Tick</name>
    <dbReference type="NCBI Taxonomy" id="543639"/>
    <lineage>
        <taxon>Eukaryota</taxon>
        <taxon>Metazoa</taxon>
        <taxon>Ecdysozoa</taxon>
        <taxon>Arthropoda</taxon>
        <taxon>Chelicerata</taxon>
        <taxon>Arachnida</taxon>
        <taxon>Acari</taxon>
        <taxon>Parasitiformes</taxon>
        <taxon>Ixodida</taxon>
        <taxon>Ixodoidea</taxon>
        <taxon>Ixodidae</taxon>
        <taxon>Rhipicephalinae</taxon>
        <taxon>Dermacentor</taxon>
    </lineage>
</organism>